<keyword evidence="3 6" id="KW-0597">Phosphoprotein</keyword>
<dbReference type="SUPFAM" id="SSF55781">
    <property type="entry name" value="GAF domain-like"/>
    <property type="match status" value="1"/>
</dbReference>
<feature type="region of interest" description="Disordered" evidence="7">
    <location>
        <begin position="812"/>
        <end position="857"/>
    </location>
</feature>
<dbReference type="PROSITE" id="PS50109">
    <property type="entry name" value="HIS_KIN"/>
    <property type="match status" value="1"/>
</dbReference>
<evidence type="ECO:0000256" key="2">
    <source>
        <dbReference type="ARBA" id="ARBA00012438"/>
    </source>
</evidence>
<dbReference type="SMART" id="SM00388">
    <property type="entry name" value="HisKA"/>
    <property type="match status" value="1"/>
</dbReference>
<name>A0ABR4JJP8_9EURO</name>
<evidence type="ECO:0000256" key="3">
    <source>
        <dbReference type="ARBA" id="ARBA00022553"/>
    </source>
</evidence>
<feature type="modified residue" description="4-aspartylphosphate" evidence="6">
    <location>
        <position position="937"/>
    </location>
</feature>
<dbReference type="Pfam" id="PF00072">
    <property type="entry name" value="Response_reg"/>
    <property type="match status" value="1"/>
</dbReference>
<evidence type="ECO:0000259" key="9">
    <source>
        <dbReference type="PROSITE" id="PS50110"/>
    </source>
</evidence>
<dbReference type="InterPro" id="IPR005467">
    <property type="entry name" value="His_kinase_dom"/>
</dbReference>
<dbReference type="CDD" id="cd17546">
    <property type="entry name" value="REC_hyHK_CKI1_RcsC-like"/>
    <property type="match status" value="1"/>
</dbReference>
<dbReference type="Gene3D" id="3.30.450.40">
    <property type="match status" value="1"/>
</dbReference>
<evidence type="ECO:0000256" key="7">
    <source>
        <dbReference type="SAM" id="MobiDB-lite"/>
    </source>
</evidence>
<organism evidence="10 11">
    <name type="scientific">Aspergillus pseudoustus</name>
    <dbReference type="NCBI Taxonomy" id="1810923"/>
    <lineage>
        <taxon>Eukaryota</taxon>
        <taxon>Fungi</taxon>
        <taxon>Dikarya</taxon>
        <taxon>Ascomycota</taxon>
        <taxon>Pezizomycotina</taxon>
        <taxon>Eurotiomycetes</taxon>
        <taxon>Eurotiomycetidae</taxon>
        <taxon>Eurotiales</taxon>
        <taxon>Aspergillaceae</taxon>
        <taxon>Aspergillus</taxon>
        <taxon>Aspergillus subgen. Nidulantes</taxon>
    </lineage>
</organism>
<dbReference type="InterPro" id="IPR036097">
    <property type="entry name" value="HisK_dim/P_sf"/>
</dbReference>
<dbReference type="CDD" id="cd00082">
    <property type="entry name" value="HisKA"/>
    <property type="match status" value="1"/>
</dbReference>
<keyword evidence="5" id="KW-0418">Kinase</keyword>
<dbReference type="Gene3D" id="3.40.50.2300">
    <property type="match status" value="1"/>
</dbReference>
<comment type="catalytic activity">
    <reaction evidence="1">
        <text>ATP + protein L-histidine = ADP + protein N-phospho-L-histidine.</text>
        <dbReference type="EC" id="2.7.13.3"/>
    </reaction>
</comment>
<dbReference type="Pfam" id="PF00512">
    <property type="entry name" value="HisKA"/>
    <property type="match status" value="1"/>
</dbReference>
<dbReference type="PROSITE" id="PS50110">
    <property type="entry name" value="RESPONSE_REGULATORY"/>
    <property type="match status" value="1"/>
</dbReference>
<dbReference type="SMART" id="SM00448">
    <property type="entry name" value="REC"/>
    <property type="match status" value="1"/>
</dbReference>
<dbReference type="SUPFAM" id="SSF55874">
    <property type="entry name" value="ATPase domain of HSP90 chaperone/DNA topoisomerase II/histidine kinase"/>
    <property type="match status" value="1"/>
</dbReference>
<dbReference type="InterPro" id="IPR036890">
    <property type="entry name" value="HATPase_C_sf"/>
</dbReference>
<dbReference type="Gene3D" id="3.30.565.10">
    <property type="entry name" value="Histidine kinase-like ATPase, C-terminal domain"/>
    <property type="match status" value="1"/>
</dbReference>
<accession>A0ABR4JJP8</accession>
<proteinExistence type="predicted"/>
<reference evidence="10 11" key="1">
    <citation type="submission" date="2024-07" db="EMBL/GenBank/DDBJ databases">
        <title>Section-level genome sequencing and comparative genomics of Aspergillus sections Usti and Cavernicolus.</title>
        <authorList>
            <consortium name="Lawrence Berkeley National Laboratory"/>
            <person name="Nybo J.L."/>
            <person name="Vesth T.C."/>
            <person name="Theobald S."/>
            <person name="Frisvad J.C."/>
            <person name="Larsen T.O."/>
            <person name="Kjaerboelling I."/>
            <person name="Rothschild-Mancinelli K."/>
            <person name="Lyhne E.K."/>
            <person name="Kogle M.E."/>
            <person name="Barry K."/>
            <person name="Clum A."/>
            <person name="Na H."/>
            <person name="Ledsgaard L."/>
            <person name="Lin J."/>
            <person name="Lipzen A."/>
            <person name="Kuo A."/>
            <person name="Riley R."/>
            <person name="Mondo S."/>
            <person name="Labutti K."/>
            <person name="Haridas S."/>
            <person name="Pangalinan J."/>
            <person name="Salamov A.A."/>
            <person name="Simmons B.A."/>
            <person name="Magnuson J.K."/>
            <person name="Chen J."/>
            <person name="Drula E."/>
            <person name="Henrissat B."/>
            <person name="Wiebenga A."/>
            <person name="Lubbers R.J."/>
            <person name="Gomes A.C."/>
            <person name="Makela M.R."/>
            <person name="Stajich J."/>
            <person name="Grigoriev I.V."/>
            <person name="Mortensen U.H."/>
            <person name="De Vries R.P."/>
            <person name="Baker S.E."/>
            <person name="Andersen M.R."/>
        </authorList>
    </citation>
    <scope>NUCLEOTIDE SEQUENCE [LARGE SCALE GENOMIC DNA]</scope>
    <source>
        <strain evidence="10 11">CBS 123904</strain>
    </source>
</reference>
<dbReference type="InterPro" id="IPR001789">
    <property type="entry name" value="Sig_transdc_resp-reg_receiver"/>
</dbReference>
<dbReference type="Proteomes" id="UP001610446">
    <property type="component" value="Unassembled WGS sequence"/>
</dbReference>
<dbReference type="SUPFAM" id="SSF52172">
    <property type="entry name" value="CheY-like"/>
    <property type="match status" value="1"/>
</dbReference>
<sequence>MPSMTAAPSTFLPKADAAILTLRHRPPPPPTRPQTIGPILDPESLDKPISHWSEEIAAAFYPSPSSPNAPTSAVCDKPPGFNDRYLRAFLADNERLRLSMLWYYTRDILKEDEFLAGLQEKAHLAQESTGWEFAVIGILDINVYIRLATVGLQLGILPRGETLCAHTVTQPPGSVFLLPALQEDWRFRTCPYLEQGGLYAYAGVPLRLQHESGHCVGLGSLCVASSKSEDPLTKDQQQALVRLADWVVSDLVQCARARRQRERHRMSELLSRVQLEMDTAVSEAPVTRILRTAYPTAIIKVQPLKATHVELGGRHPIPMSGLEGGLWEDVEYLDALIADSNHQALPTSKTVRVVAAACETASGPSLLMVGSKDFQLIFDDVDSWFVQSCAGMISQMWRKRLLVDAITAKEKFLRGFSHQLRTPVHGILGSADLLAEEFLQASSATENSLAVSTTVDKPPSSMGEYSKYLSIIKMGGRDLVSIINNMITLNRWVDIAMTERHYAMHDVDKLESELSAGILNLTVGDARYNSAIFFTHDYPPEPAAFWMDIDVLRDSLLPVLYNAVQHTPDGIVSVHSSIDPESRQLTVDIKDTGRGIHQDDQRRIFEPYEKVDVHSARAGLGLTLASRFATLLHGSVALMSSRLGRGSLFRATFCDVECKVSEERPLAQVQVLASSFKNLPRKFCNLSAKPNGGSLCDHFVPLLTSHGFTPSDRLDDDDCFAILDETPNVDKHIAQIPSGVICLVLSLGIKADPVPERTARNVIHASGPFSTSVLQAILGQADALLSETKSSELRTVQADEAQFVLVERPAPKMNGKAGDEINHHPTIDSSDSRSNLITTPQHSPGHGGVPRPLSTSARPTTLIVDDNIVNLRVMEMYCKKRRLPYLTAKDGQQAVEIFARRQGEGQESASAFAATGSGTGREEDPQLLPPIELIFMDLQMPVCDGIEATRQIRDLEERNKWSKSLILIMTGQDTVADKAAAKNAGGDEYFVKPVVIQQLDRVVRRNFPAFEVRKGP</sequence>
<comment type="caution">
    <text evidence="10">The sequence shown here is derived from an EMBL/GenBank/DDBJ whole genome shotgun (WGS) entry which is preliminary data.</text>
</comment>
<dbReference type="EC" id="2.7.13.3" evidence="2"/>
<feature type="compositionally biased region" description="Basic and acidic residues" evidence="7">
    <location>
        <begin position="817"/>
        <end position="826"/>
    </location>
</feature>
<dbReference type="InterPro" id="IPR011006">
    <property type="entry name" value="CheY-like_superfamily"/>
</dbReference>
<keyword evidence="4" id="KW-0808">Transferase</keyword>
<dbReference type="InterPro" id="IPR003594">
    <property type="entry name" value="HATPase_dom"/>
</dbReference>
<dbReference type="SMART" id="SM00387">
    <property type="entry name" value="HATPase_c"/>
    <property type="match status" value="1"/>
</dbReference>
<evidence type="ECO:0000259" key="8">
    <source>
        <dbReference type="PROSITE" id="PS50109"/>
    </source>
</evidence>
<dbReference type="EMBL" id="JBFXLU010000136">
    <property type="protein sequence ID" value="KAL2839203.1"/>
    <property type="molecule type" value="Genomic_DNA"/>
</dbReference>
<evidence type="ECO:0000313" key="11">
    <source>
        <dbReference type="Proteomes" id="UP001610446"/>
    </source>
</evidence>
<dbReference type="Gene3D" id="1.10.287.130">
    <property type="match status" value="1"/>
</dbReference>
<dbReference type="PANTHER" id="PTHR43047">
    <property type="entry name" value="TWO-COMPONENT HISTIDINE PROTEIN KINASE"/>
    <property type="match status" value="1"/>
</dbReference>
<feature type="domain" description="Response regulatory" evidence="9">
    <location>
        <begin position="860"/>
        <end position="1007"/>
    </location>
</feature>
<evidence type="ECO:0000256" key="4">
    <source>
        <dbReference type="ARBA" id="ARBA00022679"/>
    </source>
</evidence>
<dbReference type="PANTHER" id="PTHR43047:SF72">
    <property type="entry name" value="OSMOSENSING HISTIDINE PROTEIN KINASE SLN1"/>
    <property type="match status" value="1"/>
</dbReference>
<feature type="domain" description="Histidine kinase" evidence="8">
    <location>
        <begin position="415"/>
        <end position="657"/>
    </location>
</feature>
<feature type="compositionally biased region" description="Polar residues" evidence="7">
    <location>
        <begin position="827"/>
        <end position="842"/>
    </location>
</feature>
<evidence type="ECO:0000256" key="1">
    <source>
        <dbReference type="ARBA" id="ARBA00000085"/>
    </source>
</evidence>
<gene>
    <name evidence="10" type="ORF">BJY01DRAFT_219401</name>
</gene>
<dbReference type="InterPro" id="IPR003661">
    <property type="entry name" value="HisK_dim/P_dom"/>
</dbReference>
<dbReference type="PRINTS" id="PR00344">
    <property type="entry name" value="BCTRLSENSOR"/>
</dbReference>
<evidence type="ECO:0000313" key="10">
    <source>
        <dbReference type="EMBL" id="KAL2839203.1"/>
    </source>
</evidence>
<dbReference type="InterPro" id="IPR004358">
    <property type="entry name" value="Sig_transdc_His_kin-like_C"/>
</dbReference>
<dbReference type="InterPro" id="IPR029016">
    <property type="entry name" value="GAF-like_dom_sf"/>
</dbReference>
<dbReference type="Pfam" id="PF02518">
    <property type="entry name" value="HATPase_c"/>
    <property type="match status" value="1"/>
</dbReference>
<keyword evidence="11" id="KW-1185">Reference proteome</keyword>
<evidence type="ECO:0000256" key="5">
    <source>
        <dbReference type="ARBA" id="ARBA00022777"/>
    </source>
</evidence>
<dbReference type="SUPFAM" id="SSF47384">
    <property type="entry name" value="Homodimeric domain of signal transducing histidine kinase"/>
    <property type="match status" value="1"/>
</dbReference>
<evidence type="ECO:0000256" key="6">
    <source>
        <dbReference type="PROSITE-ProRule" id="PRU00169"/>
    </source>
</evidence>
<protein>
    <recommendedName>
        <fullName evidence="2">histidine kinase</fullName>
        <ecNumber evidence="2">2.7.13.3</ecNumber>
    </recommendedName>
</protein>